<proteinExistence type="predicted"/>
<dbReference type="Gramene" id="Pp3c19_6629V3.1">
    <property type="protein sequence ID" value="Pp3c19_6629V3.1"/>
    <property type="gene ID" value="Pp3c19_6629"/>
</dbReference>
<accession>A0A2K1IXG4</accession>
<protein>
    <submittedName>
        <fullName evidence="2 3">Uncharacterized protein</fullName>
    </submittedName>
</protein>
<evidence type="ECO:0000256" key="1">
    <source>
        <dbReference type="SAM" id="MobiDB-lite"/>
    </source>
</evidence>
<name>A0A2K1IXG4_PHYPA</name>
<dbReference type="InParanoid" id="A0A2K1IXG4"/>
<feature type="region of interest" description="Disordered" evidence="1">
    <location>
        <begin position="24"/>
        <end position="95"/>
    </location>
</feature>
<reference evidence="3" key="3">
    <citation type="submission" date="2020-12" db="UniProtKB">
        <authorList>
            <consortium name="EnsemblPlants"/>
        </authorList>
    </citation>
    <scope>IDENTIFICATION</scope>
</reference>
<reference evidence="2 4" key="1">
    <citation type="journal article" date="2008" name="Science">
        <title>The Physcomitrella genome reveals evolutionary insights into the conquest of land by plants.</title>
        <authorList>
            <person name="Rensing S."/>
            <person name="Lang D."/>
            <person name="Zimmer A."/>
            <person name="Terry A."/>
            <person name="Salamov A."/>
            <person name="Shapiro H."/>
            <person name="Nishiyama T."/>
            <person name="Perroud P.-F."/>
            <person name="Lindquist E."/>
            <person name="Kamisugi Y."/>
            <person name="Tanahashi T."/>
            <person name="Sakakibara K."/>
            <person name="Fujita T."/>
            <person name="Oishi K."/>
            <person name="Shin-I T."/>
            <person name="Kuroki Y."/>
            <person name="Toyoda A."/>
            <person name="Suzuki Y."/>
            <person name="Hashimoto A."/>
            <person name="Yamaguchi K."/>
            <person name="Sugano A."/>
            <person name="Kohara Y."/>
            <person name="Fujiyama A."/>
            <person name="Anterola A."/>
            <person name="Aoki S."/>
            <person name="Ashton N."/>
            <person name="Barbazuk W.B."/>
            <person name="Barker E."/>
            <person name="Bennetzen J."/>
            <person name="Bezanilla M."/>
            <person name="Blankenship R."/>
            <person name="Cho S.H."/>
            <person name="Dutcher S."/>
            <person name="Estelle M."/>
            <person name="Fawcett J.A."/>
            <person name="Gundlach H."/>
            <person name="Hanada K."/>
            <person name="Heyl A."/>
            <person name="Hicks K.A."/>
            <person name="Hugh J."/>
            <person name="Lohr M."/>
            <person name="Mayer K."/>
            <person name="Melkozernov A."/>
            <person name="Murata T."/>
            <person name="Nelson D."/>
            <person name="Pils B."/>
            <person name="Prigge M."/>
            <person name="Reiss B."/>
            <person name="Renner T."/>
            <person name="Rombauts S."/>
            <person name="Rushton P."/>
            <person name="Sanderfoot A."/>
            <person name="Schween G."/>
            <person name="Shiu S.-H."/>
            <person name="Stueber K."/>
            <person name="Theodoulou F.L."/>
            <person name="Tu H."/>
            <person name="Van de Peer Y."/>
            <person name="Verrier P.J."/>
            <person name="Waters E."/>
            <person name="Wood A."/>
            <person name="Yang L."/>
            <person name="Cove D."/>
            <person name="Cuming A."/>
            <person name="Hasebe M."/>
            <person name="Lucas S."/>
            <person name="Mishler D.B."/>
            <person name="Reski R."/>
            <person name="Grigoriev I."/>
            <person name="Quatrano R.S."/>
            <person name="Boore J.L."/>
        </authorList>
    </citation>
    <scope>NUCLEOTIDE SEQUENCE [LARGE SCALE GENOMIC DNA]</scope>
    <source>
        <strain evidence="3 4">cv. Gransden 2004</strain>
    </source>
</reference>
<evidence type="ECO:0000313" key="4">
    <source>
        <dbReference type="Proteomes" id="UP000006727"/>
    </source>
</evidence>
<dbReference type="AlphaFoldDB" id="A0A2K1IXG4"/>
<feature type="compositionally biased region" description="Basic and acidic residues" evidence="1">
    <location>
        <begin position="72"/>
        <end position="87"/>
    </location>
</feature>
<organism evidence="2">
    <name type="scientific">Physcomitrium patens</name>
    <name type="common">Spreading-leaved earth moss</name>
    <name type="synonym">Physcomitrella patens</name>
    <dbReference type="NCBI Taxonomy" id="3218"/>
    <lineage>
        <taxon>Eukaryota</taxon>
        <taxon>Viridiplantae</taxon>
        <taxon>Streptophyta</taxon>
        <taxon>Embryophyta</taxon>
        <taxon>Bryophyta</taxon>
        <taxon>Bryophytina</taxon>
        <taxon>Bryopsida</taxon>
        <taxon>Funariidae</taxon>
        <taxon>Funariales</taxon>
        <taxon>Funariaceae</taxon>
        <taxon>Physcomitrium</taxon>
    </lineage>
</organism>
<reference evidence="2 4" key="2">
    <citation type="journal article" date="2018" name="Plant J.">
        <title>The Physcomitrella patens chromosome-scale assembly reveals moss genome structure and evolution.</title>
        <authorList>
            <person name="Lang D."/>
            <person name="Ullrich K.K."/>
            <person name="Murat F."/>
            <person name="Fuchs J."/>
            <person name="Jenkins J."/>
            <person name="Haas F.B."/>
            <person name="Piednoel M."/>
            <person name="Gundlach H."/>
            <person name="Van Bel M."/>
            <person name="Meyberg R."/>
            <person name="Vives C."/>
            <person name="Morata J."/>
            <person name="Symeonidi A."/>
            <person name="Hiss M."/>
            <person name="Muchero W."/>
            <person name="Kamisugi Y."/>
            <person name="Saleh O."/>
            <person name="Blanc G."/>
            <person name="Decker E.L."/>
            <person name="van Gessel N."/>
            <person name="Grimwood J."/>
            <person name="Hayes R.D."/>
            <person name="Graham S.W."/>
            <person name="Gunter L.E."/>
            <person name="McDaniel S.F."/>
            <person name="Hoernstein S.N.W."/>
            <person name="Larsson A."/>
            <person name="Li F.W."/>
            <person name="Perroud P.F."/>
            <person name="Phillips J."/>
            <person name="Ranjan P."/>
            <person name="Rokshar D.S."/>
            <person name="Rothfels C.J."/>
            <person name="Schneider L."/>
            <person name="Shu S."/>
            <person name="Stevenson D.W."/>
            <person name="Thummler F."/>
            <person name="Tillich M."/>
            <person name="Villarreal Aguilar J.C."/>
            <person name="Widiez T."/>
            <person name="Wong G.K."/>
            <person name="Wymore A."/>
            <person name="Zhang Y."/>
            <person name="Zimmer A.D."/>
            <person name="Quatrano R.S."/>
            <person name="Mayer K.F.X."/>
            <person name="Goodstein D."/>
            <person name="Casacuberta J.M."/>
            <person name="Vandepoele K."/>
            <person name="Reski R."/>
            <person name="Cuming A.C."/>
            <person name="Tuskan G.A."/>
            <person name="Maumus F."/>
            <person name="Salse J."/>
            <person name="Schmutz J."/>
            <person name="Rensing S.A."/>
        </authorList>
    </citation>
    <scope>NUCLEOTIDE SEQUENCE [LARGE SCALE GENOMIC DNA]</scope>
    <source>
        <strain evidence="3 4">cv. Gransden 2004</strain>
    </source>
</reference>
<keyword evidence="4" id="KW-1185">Reference proteome</keyword>
<evidence type="ECO:0000313" key="2">
    <source>
        <dbReference type="EMBL" id="PNR33973.1"/>
    </source>
</evidence>
<gene>
    <name evidence="2" type="ORF">PHYPA_023789</name>
</gene>
<dbReference type="PANTHER" id="PTHR34468:SF2">
    <property type="entry name" value="MICROTUBULE-ASSOCIATED FUTSCH-LIKE PROTEIN"/>
    <property type="match status" value="1"/>
</dbReference>
<sequence>MVKSTADGQKVARSAKQYSAVASRYAAPLASKKQPPGIGNEPQAGRAAPSHQRRSSTDNLSSFNPPMVFSASRRDTRPDSLAKKAMEDSNSLGAKRPRATMRTSLLEKRTQLQARGPRFYSSDRGGCLCSKKGSVRSSVEVSGAAHWLFLIKLAEEEKKHDVVVELFRLALTLKAEPSEDVKVQLKLYHESHPTDELARRLVEECEGVMQVEMACTTVEAGREGQFNSEESNISVTNLARVDTGVSVSSLL</sequence>
<dbReference type="Proteomes" id="UP000006727">
    <property type="component" value="Chromosome 19"/>
</dbReference>
<dbReference type="EMBL" id="ABEU02000019">
    <property type="protein sequence ID" value="PNR33973.1"/>
    <property type="molecule type" value="Genomic_DNA"/>
</dbReference>
<dbReference type="EnsemblPlants" id="Pp3c19_6629V3.1">
    <property type="protein sequence ID" value="Pp3c19_6629V3.1"/>
    <property type="gene ID" value="Pp3c19_6629"/>
</dbReference>
<dbReference type="PANTHER" id="PTHR34468">
    <property type="entry name" value="MICROTUBULE-ASSOCIATED FUTSCH-LIKE PROTEIN"/>
    <property type="match status" value="1"/>
</dbReference>
<evidence type="ECO:0000313" key="3">
    <source>
        <dbReference type="EnsemblPlants" id="Pp3c19_6629V3.1"/>
    </source>
</evidence>
<dbReference type="PaxDb" id="3218-PP1S292_24V6.1"/>